<dbReference type="Pfam" id="PF01822">
    <property type="entry name" value="WSC"/>
    <property type="match status" value="1"/>
</dbReference>
<keyword evidence="2" id="KW-0812">Transmembrane</keyword>
<proteinExistence type="predicted"/>
<evidence type="ECO:0000313" key="10">
    <source>
        <dbReference type="Proteomes" id="UP000283895"/>
    </source>
</evidence>
<feature type="chain" id="PRO_5019531732" description="WSC domain-containing protein" evidence="7">
    <location>
        <begin position="32"/>
        <end position="153"/>
    </location>
</feature>
<comment type="subcellular location">
    <subcellularLocation>
        <location evidence="1">Membrane</location>
        <topology evidence="1">Single-pass membrane protein</topology>
    </subcellularLocation>
</comment>
<feature type="signal peptide" evidence="7">
    <location>
        <begin position="1"/>
        <end position="31"/>
    </location>
</feature>
<dbReference type="STRING" id="356882.A0A423X5S2"/>
<keyword evidence="5" id="KW-0472">Membrane</keyword>
<evidence type="ECO:0000256" key="6">
    <source>
        <dbReference type="ARBA" id="ARBA00023180"/>
    </source>
</evidence>
<keyword evidence="4" id="KW-1133">Transmembrane helix</keyword>
<accession>A0A423X5S2</accession>
<protein>
    <recommendedName>
        <fullName evidence="8">WSC domain-containing protein</fullName>
    </recommendedName>
</protein>
<evidence type="ECO:0000256" key="5">
    <source>
        <dbReference type="ARBA" id="ARBA00023136"/>
    </source>
</evidence>
<dbReference type="AlphaFoldDB" id="A0A423X5S2"/>
<keyword evidence="3 7" id="KW-0732">Signal</keyword>
<dbReference type="OrthoDB" id="5985073at2759"/>
<gene>
    <name evidence="9" type="ORF">VMCG_01283</name>
</gene>
<evidence type="ECO:0000256" key="1">
    <source>
        <dbReference type="ARBA" id="ARBA00004167"/>
    </source>
</evidence>
<evidence type="ECO:0000259" key="8">
    <source>
        <dbReference type="PROSITE" id="PS51212"/>
    </source>
</evidence>
<dbReference type="SMART" id="SM00321">
    <property type="entry name" value="WSC"/>
    <property type="match status" value="1"/>
</dbReference>
<organism evidence="9 10">
    <name type="scientific">Cytospora schulzeri</name>
    <dbReference type="NCBI Taxonomy" id="448051"/>
    <lineage>
        <taxon>Eukaryota</taxon>
        <taxon>Fungi</taxon>
        <taxon>Dikarya</taxon>
        <taxon>Ascomycota</taxon>
        <taxon>Pezizomycotina</taxon>
        <taxon>Sordariomycetes</taxon>
        <taxon>Sordariomycetidae</taxon>
        <taxon>Diaporthales</taxon>
        <taxon>Cytosporaceae</taxon>
        <taxon>Cytospora</taxon>
    </lineage>
</organism>
<evidence type="ECO:0000256" key="4">
    <source>
        <dbReference type="ARBA" id="ARBA00022989"/>
    </source>
</evidence>
<dbReference type="EMBL" id="LKEA01000002">
    <property type="protein sequence ID" value="ROW11261.1"/>
    <property type="molecule type" value="Genomic_DNA"/>
</dbReference>
<dbReference type="Proteomes" id="UP000283895">
    <property type="component" value="Unassembled WGS sequence"/>
</dbReference>
<dbReference type="InterPro" id="IPR051836">
    <property type="entry name" value="Kremen_rcpt"/>
</dbReference>
<dbReference type="InterPro" id="IPR002889">
    <property type="entry name" value="WSC_carb-bd"/>
</dbReference>
<feature type="domain" description="WSC" evidence="8">
    <location>
        <begin position="43"/>
        <end position="147"/>
    </location>
</feature>
<evidence type="ECO:0000313" key="9">
    <source>
        <dbReference type="EMBL" id="ROW11261.1"/>
    </source>
</evidence>
<evidence type="ECO:0000256" key="2">
    <source>
        <dbReference type="ARBA" id="ARBA00022692"/>
    </source>
</evidence>
<sequence length="153" mass="16426">MAWTHTFFPLTINLALATLVLFFTTIPTATAQQQPTIYTNSYPYSYLGCYNETTDLPNTNGARALSDGKVWVGSGYMTAPMCLDFCGGGSGQVYKFAGLEYSRECWCANFLNGLAARLDDSACALQCDGDTTQLCGGPLKLSLGGPEQLGDTK</sequence>
<name>A0A423X5S2_9PEZI</name>
<dbReference type="PANTHER" id="PTHR24269">
    <property type="entry name" value="KREMEN PROTEIN"/>
    <property type="match status" value="1"/>
</dbReference>
<reference evidence="9 10" key="1">
    <citation type="submission" date="2015-09" db="EMBL/GenBank/DDBJ databases">
        <title>Host preference determinants of Valsa canker pathogens revealed by comparative genomics.</title>
        <authorList>
            <person name="Yin Z."/>
            <person name="Huang L."/>
        </authorList>
    </citation>
    <scope>NUCLEOTIDE SEQUENCE [LARGE SCALE GENOMIC DNA]</scope>
    <source>
        <strain evidence="9 10">03-1</strain>
    </source>
</reference>
<dbReference type="PANTHER" id="PTHR24269:SF16">
    <property type="entry name" value="PROTEIN SLG1"/>
    <property type="match status" value="1"/>
</dbReference>
<keyword evidence="10" id="KW-1185">Reference proteome</keyword>
<keyword evidence="6" id="KW-0325">Glycoprotein</keyword>
<dbReference type="GO" id="GO:0005886">
    <property type="term" value="C:plasma membrane"/>
    <property type="evidence" value="ECO:0007669"/>
    <property type="project" value="TreeGrafter"/>
</dbReference>
<evidence type="ECO:0000256" key="7">
    <source>
        <dbReference type="SAM" id="SignalP"/>
    </source>
</evidence>
<evidence type="ECO:0000256" key="3">
    <source>
        <dbReference type="ARBA" id="ARBA00022729"/>
    </source>
</evidence>
<dbReference type="PROSITE" id="PS51212">
    <property type="entry name" value="WSC"/>
    <property type="match status" value="1"/>
</dbReference>
<comment type="caution">
    <text evidence="9">The sequence shown here is derived from an EMBL/GenBank/DDBJ whole genome shotgun (WGS) entry which is preliminary data.</text>
</comment>